<comment type="caution">
    <text evidence="2">The sequence shown here is derived from an EMBL/GenBank/DDBJ whole genome shotgun (WGS) entry which is preliminary data.</text>
</comment>
<dbReference type="OrthoDB" id="2378960at2759"/>
<organism evidence="2 3">
    <name type="scientific">Funneliformis geosporum</name>
    <dbReference type="NCBI Taxonomy" id="1117311"/>
    <lineage>
        <taxon>Eukaryota</taxon>
        <taxon>Fungi</taxon>
        <taxon>Fungi incertae sedis</taxon>
        <taxon>Mucoromycota</taxon>
        <taxon>Glomeromycotina</taxon>
        <taxon>Glomeromycetes</taxon>
        <taxon>Glomerales</taxon>
        <taxon>Glomeraceae</taxon>
        <taxon>Funneliformis</taxon>
    </lineage>
</organism>
<feature type="region of interest" description="Disordered" evidence="1">
    <location>
        <begin position="77"/>
        <end position="113"/>
    </location>
</feature>
<proteinExistence type="predicted"/>
<keyword evidence="3" id="KW-1185">Reference proteome</keyword>
<name>A0A9W4TCW0_9GLOM</name>
<feature type="non-terminal residue" evidence="2">
    <location>
        <position position="1"/>
    </location>
</feature>
<feature type="compositionally biased region" description="Polar residues" evidence="1">
    <location>
        <begin position="77"/>
        <end position="92"/>
    </location>
</feature>
<evidence type="ECO:0000313" key="2">
    <source>
        <dbReference type="EMBL" id="CAI2200243.1"/>
    </source>
</evidence>
<dbReference type="Proteomes" id="UP001153678">
    <property type="component" value="Unassembled WGS sequence"/>
</dbReference>
<protein>
    <submittedName>
        <fullName evidence="2">18348_t:CDS:1</fullName>
    </submittedName>
</protein>
<dbReference type="AlphaFoldDB" id="A0A9W4TCW0"/>
<dbReference type="EMBL" id="CAMKVN010023788">
    <property type="protein sequence ID" value="CAI2200243.1"/>
    <property type="molecule type" value="Genomic_DNA"/>
</dbReference>
<reference evidence="2" key="1">
    <citation type="submission" date="2022-08" db="EMBL/GenBank/DDBJ databases">
        <authorList>
            <person name="Kallberg Y."/>
            <person name="Tangrot J."/>
            <person name="Rosling A."/>
        </authorList>
    </citation>
    <scope>NUCLEOTIDE SEQUENCE</scope>
    <source>
        <strain evidence="2">Wild A</strain>
    </source>
</reference>
<evidence type="ECO:0000313" key="3">
    <source>
        <dbReference type="Proteomes" id="UP001153678"/>
    </source>
</evidence>
<evidence type="ECO:0000256" key="1">
    <source>
        <dbReference type="SAM" id="MobiDB-lite"/>
    </source>
</evidence>
<sequence length="113" mass="12781">MLESDIKEIRESRGKIPNASKKMAEKFHIGARRVYEIWNNKVSSISLPATEIPRKNGRKKKVKIDEKLVIGTTSMVEKNNKNGVVSDNSSDTSQEDRAESLLKNLVNRGEKLK</sequence>
<accession>A0A9W4TCW0</accession>
<gene>
    <name evidence="2" type="ORF">FWILDA_LOCUS19472</name>
</gene>